<evidence type="ECO:0000256" key="1">
    <source>
        <dbReference type="ARBA" id="ARBA00005750"/>
    </source>
</evidence>
<dbReference type="eggNOG" id="COG4464">
    <property type="taxonomic scope" value="Bacteria"/>
</dbReference>
<keyword evidence="4" id="KW-0904">Protein phosphatase</keyword>
<dbReference type="SUPFAM" id="SSF89550">
    <property type="entry name" value="PHP domain-like"/>
    <property type="match status" value="1"/>
</dbReference>
<gene>
    <name evidence="6" type="primary">ywqE</name>
    <name evidence="6" type="ordered locus">Tph_c02580</name>
</gene>
<keyword evidence="7" id="KW-1185">Reference proteome</keyword>
<dbReference type="KEGG" id="tpz:Tph_c02580"/>
<organism evidence="6 7">
    <name type="scientific">Thermacetogenium phaeum (strain ATCC BAA-254 / DSM 26808 / PB)</name>
    <dbReference type="NCBI Taxonomy" id="1089553"/>
    <lineage>
        <taxon>Bacteria</taxon>
        <taxon>Bacillati</taxon>
        <taxon>Bacillota</taxon>
        <taxon>Clostridia</taxon>
        <taxon>Thermoanaerobacterales</taxon>
        <taxon>Thermoanaerobacteraceae</taxon>
        <taxon>Thermacetogenium</taxon>
    </lineage>
</organism>
<accession>K4LEU6</accession>
<dbReference type="RefSeq" id="WP_015049424.1">
    <property type="nucleotide sequence ID" value="NC_018870.1"/>
</dbReference>
<evidence type="ECO:0000313" key="6">
    <source>
        <dbReference type="EMBL" id="AFV10505.1"/>
    </source>
</evidence>
<evidence type="ECO:0000313" key="7">
    <source>
        <dbReference type="Proteomes" id="UP000000467"/>
    </source>
</evidence>
<dbReference type="GO" id="GO:0030145">
    <property type="term" value="F:manganese ion binding"/>
    <property type="evidence" value="ECO:0007669"/>
    <property type="project" value="InterPro"/>
</dbReference>
<dbReference type="OrthoDB" id="9788539at2"/>
<evidence type="ECO:0000256" key="5">
    <source>
        <dbReference type="ARBA" id="ARBA00051722"/>
    </source>
</evidence>
<dbReference type="EMBL" id="CP003732">
    <property type="protein sequence ID" value="AFV10505.1"/>
    <property type="molecule type" value="Genomic_DNA"/>
</dbReference>
<comment type="catalytic activity">
    <reaction evidence="5">
        <text>O-phospho-L-tyrosyl-[protein] + H2O = L-tyrosyl-[protein] + phosphate</text>
        <dbReference type="Rhea" id="RHEA:10684"/>
        <dbReference type="Rhea" id="RHEA-COMP:10136"/>
        <dbReference type="Rhea" id="RHEA-COMP:20101"/>
        <dbReference type="ChEBI" id="CHEBI:15377"/>
        <dbReference type="ChEBI" id="CHEBI:43474"/>
        <dbReference type="ChEBI" id="CHEBI:46858"/>
        <dbReference type="ChEBI" id="CHEBI:61978"/>
        <dbReference type="EC" id="3.1.3.48"/>
    </reaction>
</comment>
<sequence>MIDIHTHILPGFDDGPGTLEESLEMAASFVAAGFTAVVATPHVIPGVYDNGREAILEGVAALQKELDAEKIPLKVYPGSECHVRPDLPQDLADGKLVTLGDSGRYLLVELPAQEFPPYAGEVLFRLLLNGVTPVLAHPERSAFFSGSPRSLAELVGKGVLVQVTAGSLAGLFGPQVQRTARRWLREGLVHFVASDAHGNGHRLRAAARAAGLLGADAEALLDAAPAAAVRGCGLEPLAAVRRVQGGEEKKLGFLGRLFCRRR</sequence>
<dbReference type="PANTHER" id="PTHR39181:SF1">
    <property type="entry name" value="TYROSINE-PROTEIN PHOSPHATASE YWQE"/>
    <property type="match status" value="1"/>
</dbReference>
<evidence type="ECO:0000256" key="3">
    <source>
        <dbReference type="ARBA" id="ARBA00022801"/>
    </source>
</evidence>
<protein>
    <recommendedName>
        <fullName evidence="2">protein-tyrosine-phosphatase</fullName>
        <ecNumber evidence="2">3.1.3.48</ecNumber>
    </recommendedName>
</protein>
<name>K4LEU6_THEPS</name>
<dbReference type="Proteomes" id="UP000000467">
    <property type="component" value="Chromosome"/>
</dbReference>
<comment type="similarity">
    <text evidence="1">Belongs to the metallo-dependent hydrolases superfamily. CpsB/CapC family.</text>
</comment>
<dbReference type="HOGENOM" id="CLU_085966_1_0_9"/>
<dbReference type="Gene3D" id="3.20.20.140">
    <property type="entry name" value="Metal-dependent hydrolases"/>
    <property type="match status" value="1"/>
</dbReference>
<reference evidence="6 7" key="1">
    <citation type="journal article" date="2012" name="BMC Genomics">
        <title>Genome-guided analysis of physiological and morphological traits of the fermentative acetate oxidizer Thermacetogenium phaeum.</title>
        <authorList>
            <person name="Oehler D."/>
            <person name="Poehlein A."/>
            <person name="Leimbach A."/>
            <person name="Muller N."/>
            <person name="Daniel R."/>
            <person name="Gottschalk G."/>
            <person name="Schink B."/>
        </authorList>
    </citation>
    <scope>NUCLEOTIDE SEQUENCE [LARGE SCALE GENOMIC DNA]</scope>
    <source>
        <strain evidence="7">ATCC BAA-254 / DSM 26808 / PB</strain>
    </source>
</reference>
<dbReference type="AlphaFoldDB" id="K4LEU6"/>
<evidence type="ECO:0000256" key="2">
    <source>
        <dbReference type="ARBA" id="ARBA00013064"/>
    </source>
</evidence>
<dbReference type="PANTHER" id="PTHR39181">
    <property type="entry name" value="TYROSINE-PROTEIN PHOSPHATASE YWQE"/>
    <property type="match status" value="1"/>
</dbReference>
<dbReference type="GO" id="GO:0004725">
    <property type="term" value="F:protein tyrosine phosphatase activity"/>
    <property type="evidence" value="ECO:0007669"/>
    <property type="project" value="UniProtKB-EC"/>
</dbReference>
<dbReference type="InterPro" id="IPR016667">
    <property type="entry name" value="Caps_polysacc_synth_CpsB/CapC"/>
</dbReference>
<dbReference type="InterPro" id="IPR016195">
    <property type="entry name" value="Pol/histidinol_Pase-like"/>
</dbReference>
<dbReference type="STRING" id="1089553.Tph_c02580"/>
<dbReference type="Pfam" id="PF19567">
    <property type="entry name" value="CpsB_CapC"/>
    <property type="match status" value="1"/>
</dbReference>
<keyword evidence="3 6" id="KW-0378">Hydrolase</keyword>
<dbReference type="EC" id="3.1.3.48" evidence="2"/>
<proteinExistence type="inferred from homology"/>
<evidence type="ECO:0000256" key="4">
    <source>
        <dbReference type="ARBA" id="ARBA00022912"/>
    </source>
</evidence>